<dbReference type="EMBL" id="CP000699">
    <property type="protein sequence ID" value="ABQ67169.1"/>
    <property type="molecule type" value="Genomic_DNA"/>
</dbReference>
<dbReference type="KEGG" id="swi:Swit_0802"/>
<organism evidence="2 3">
    <name type="scientific">Rhizorhabdus wittichii (strain DSM 6014 / CCUG 31198 / JCM 15750 / NBRC 105917 / EY 4224 / RW1)</name>
    <name type="common">Sphingomonas wittichii</name>
    <dbReference type="NCBI Taxonomy" id="392499"/>
    <lineage>
        <taxon>Bacteria</taxon>
        <taxon>Pseudomonadati</taxon>
        <taxon>Pseudomonadota</taxon>
        <taxon>Alphaproteobacteria</taxon>
        <taxon>Sphingomonadales</taxon>
        <taxon>Sphingomonadaceae</taxon>
        <taxon>Rhizorhabdus</taxon>
    </lineage>
</organism>
<dbReference type="InterPro" id="IPR011990">
    <property type="entry name" value="TPR-like_helical_dom_sf"/>
</dbReference>
<dbReference type="Gene3D" id="1.25.40.10">
    <property type="entry name" value="Tetratricopeptide repeat domain"/>
    <property type="match status" value="1"/>
</dbReference>
<evidence type="ECO:0000313" key="3">
    <source>
        <dbReference type="Proteomes" id="UP000001989"/>
    </source>
</evidence>
<protein>
    <submittedName>
        <fullName evidence="2">Tetratricopeptide TPR_2 repeat protein</fullName>
    </submittedName>
</protein>
<keyword evidence="3" id="KW-1185">Reference proteome</keyword>
<dbReference type="Proteomes" id="UP000001989">
    <property type="component" value="Chromosome"/>
</dbReference>
<dbReference type="OrthoDB" id="8481873at2"/>
<dbReference type="SUPFAM" id="SSF48452">
    <property type="entry name" value="TPR-like"/>
    <property type="match status" value="1"/>
</dbReference>
<evidence type="ECO:0000313" key="2">
    <source>
        <dbReference type="EMBL" id="ABQ67169.1"/>
    </source>
</evidence>
<feature type="region of interest" description="Disordered" evidence="1">
    <location>
        <begin position="440"/>
        <end position="465"/>
    </location>
</feature>
<name>A0A9J9H9J2_RHIWR</name>
<gene>
    <name evidence="2" type="ordered locus">Swit_0802</name>
</gene>
<evidence type="ECO:0000256" key="1">
    <source>
        <dbReference type="SAM" id="MobiDB-lite"/>
    </source>
</evidence>
<dbReference type="AlphaFoldDB" id="A0A9J9H9J2"/>
<proteinExistence type="predicted"/>
<sequence>MVRFDHHRARLRRLCLILPLVPAALLGGCAAGGLGRAVELTGVSAPLEGFETARREPLNARAHIETGLQLLARGQRTSADIALAKSGFQTAARLAPDLWEPLIGLAAAHYRLGEYRDALAAFSAAVERRGAIGDFALPYALVAYRAQEPELARLAFAAAPPGENADFLRRAFTGPAAWRPSGATAASPPKANGQDGNILIEAFLIRDTRSAGLSDGINLLDSLALQFGGTLVNYSYDSAGHETRGDVSVTLPGISYSLNLAARDLSRVSLEASPLVLARQGKTSKFLEGGSVLIVPLADDSDPVERDVGITVEVTPEQIGEDYVDLAVVLELSNITGQSLSDAGRGASLLQTDKTRVEAAARVPFRKAVLVGSTGSLTRRKSGNRSLVAAPLPGLSTNGSSASRRDVLALISVRRADDQVTPPLDADALAKRLFDTALPAPASYGERPSDTPDPGLELLLTGSRR</sequence>
<accession>A0A9J9H9J2</accession>
<dbReference type="PROSITE" id="PS51257">
    <property type="entry name" value="PROKAR_LIPOPROTEIN"/>
    <property type="match status" value="1"/>
</dbReference>
<reference evidence="2 3" key="1">
    <citation type="journal article" date="2010" name="J. Bacteriol.">
        <title>Genome sequence of the dioxin-mineralizing bacterium Sphingomonas wittichii RW1.</title>
        <authorList>
            <person name="Miller T.R."/>
            <person name="Delcher A.L."/>
            <person name="Salzberg S.L."/>
            <person name="Saunders E."/>
            <person name="Detter J.C."/>
            <person name="Halden R.U."/>
        </authorList>
    </citation>
    <scope>NUCLEOTIDE SEQUENCE [LARGE SCALE GENOMIC DNA]</scope>
    <source>
        <strain evidence="3">DSM 6014 / CCUG 31198 / JCM 15750 / NBRC 105917 / EY 4224 / RW1</strain>
    </source>
</reference>